<gene>
    <name evidence="1" type="ORF">Ccr32_gp039</name>
</gene>
<reference evidence="2" key="1">
    <citation type="journal article" date="2017" name="Curr. Microbiol.">
        <title>Genomic Diversity of Type B3 Bacteriophages of Caulobacter crescentus.</title>
        <authorList>
            <person name="Ash K.T."/>
            <person name="Drake K.M."/>
            <person name="Gibbs W.S."/>
            <person name="Ely B."/>
        </authorList>
    </citation>
    <scope>NUCLEOTIDE SEQUENCE [LARGE SCALE GENOMIC DNA]</scope>
</reference>
<dbReference type="EMBL" id="KY555146">
    <property type="protein sequence ID" value="ARB14958.1"/>
    <property type="molecule type" value="Genomic_DNA"/>
</dbReference>
<sequence length="68" mass="7751">MNNPDGVLIKTWEVHCRACQEPYLGIRGDMSQAQAELRKMGWRTRGGRWVCAVCEPGVPIGHRWTDEP</sequence>
<proteinExistence type="predicted"/>
<accession>A0A1V0EDI9</accession>
<name>A0A1V0EDI9_9CAUD</name>
<evidence type="ECO:0000313" key="2">
    <source>
        <dbReference type="Proteomes" id="UP000222485"/>
    </source>
</evidence>
<protein>
    <submittedName>
        <fullName evidence="1">Uncharacterized protein</fullName>
    </submittedName>
</protein>
<dbReference type="Proteomes" id="UP000222485">
    <property type="component" value="Genome"/>
</dbReference>
<organism evidence="1 2">
    <name type="scientific">Caulobacter phage Ccr32</name>
    <dbReference type="NCBI Taxonomy" id="1959738"/>
    <lineage>
        <taxon>Viruses</taxon>
        <taxon>Duplodnaviria</taxon>
        <taxon>Heunggongvirae</taxon>
        <taxon>Uroviricota</taxon>
        <taxon>Caudoviricetes</taxon>
        <taxon>Jeanschmidtviridae</taxon>
        <taxon>Shapirovirus</taxon>
        <taxon>Shapirovirus cbk</taxon>
    </lineage>
</organism>
<evidence type="ECO:0000313" key="1">
    <source>
        <dbReference type="EMBL" id="ARB14958.1"/>
    </source>
</evidence>